<keyword evidence="4" id="KW-1185">Reference proteome</keyword>
<feature type="signal peptide" evidence="1">
    <location>
        <begin position="1"/>
        <end position="15"/>
    </location>
</feature>
<protein>
    <recommendedName>
        <fullName evidence="2">T20D4.11-like domain-containing protein</fullName>
    </recommendedName>
</protein>
<evidence type="ECO:0000256" key="1">
    <source>
        <dbReference type="SAM" id="SignalP"/>
    </source>
</evidence>
<dbReference type="AlphaFoldDB" id="E3MYD0"/>
<accession>E3MYD0</accession>
<evidence type="ECO:0000313" key="4">
    <source>
        <dbReference type="Proteomes" id="UP000008281"/>
    </source>
</evidence>
<dbReference type="InterPro" id="IPR002542">
    <property type="entry name" value="T20D4.11-like_dom"/>
</dbReference>
<dbReference type="EMBL" id="DS268496">
    <property type="protein sequence ID" value="EFP12052.1"/>
    <property type="molecule type" value="Genomic_DNA"/>
</dbReference>
<dbReference type="OrthoDB" id="5860650at2759"/>
<dbReference type="PANTHER" id="PTHR31897">
    <property type="entry name" value="PROTEIN CBG17011-RELATED"/>
    <property type="match status" value="1"/>
</dbReference>
<dbReference type="eggNOG" id="ENOG502RHZT">
    <property type="taxonomic scope" value="Eukaryota"/>
</dbReference>
<reference evidence="3" key="1">
    <citation type="submission" date="2007-07" db="EMBL/GenBank/DDBJ databases">
        <title>PCAP assembly of the Caenorhabditis remanei genome.</title>
        <authorList>
            <consortium name="The Caenorhabditis remanei Sequencing Consortium"/>
            <person name="Wilson R.K."/>
        </authorList>
    </citation>
    <scope>NUCLEOTIDE SEQUENCE [LARGE SCALE GENOMIC DNA]</scope>
    <source>
        <strain evidence="3">PB4641</strain>
    </source>
</reference>
<gene>
    <name evidence="3" type="ORF">CRE_30113</name>
</gene>
<dbReference type="InParanoid" id="E3MYD0"/>
<feature type="domain" description="T20D4.11-like" evidence="2">
    <location>
        <begin position="33"/>
        <end position="212"/>
    </location>
</feature>
<evidence type="ECO:0000259" key="2">
    <source>
        <dbReference type="Pfam" id="PF01579"/>
    </source>
</evidence>
<dbReference type="PANTHER" id="PTHR31897:SF10">
    <property type="entry name" value="DUF19 DOMAIN-CONTAINING PROTEIN"/>
    <property type="match status" value="1"/>
</dbReference>
<dbReference type="FunCoup" id="E3MYD0">
    <property type="interactions" value="314"/>
</dbReference>
<keyword evidence="1" id="KW-0732">Signal</keyword>
<proteinExistence type="predicted"/>
<dbReference type="HOGENOM" id="CLU_095085_0_0_1"/>
<dbReference type="OMA" id="MIVENQC"/>
<name>E3MYD0_CAERE</name>
<dbReference type="Pfam" id="PF01579">
    <property type="entry name" value="DUF19"/>
    <property type="match status" value="1"/>
</dbReference>
<organism evidence="4">
    <name type="scientific">Caenorhabditis remanei</name>
    <name type="common">Caenorhabditis vulgaris</name>
    <dbReference type="NCBI Taxonomy" id="31234"/>
    <lineage>
        <taxon>Eukaryota</taxon>
        <taxon>Metazoa</taxon>
        <taxon>Ecdysozoa</taxon>
        <taxon>Nematoda</taxon>
        <taxon>Chromadorea</taxon>
        <taxon>Rhabditida</taxon>
        <taxon>Rhabditina</taxon>
        <taxon>Rhabditomorpha</taxon>
        <taxon>Rhabditoidea</taxon>
        <taxon>Rhabditidae</taxon>
        <taxon>Peloderinae</taxon>
        <taxon>Caenorhabditis</taxon>
    </lineage>
</organism>
<sequence length="256" mass="28942">MILFIFLSLIPLVSTGYHHPSQDCSGFFKYENSCNQLILDLIHDWSTAKPIPSVKISKSLYSDCRSALECVKMIDCEEKNEEISKKLADLAELCSGIAAFSSSFGSCITVIQSKESSQEYPCLKYWNNPFQNSYSQCTSVSLPELILSELEPTFSNCISSQPNFSFQYQTPTCEFFESEYDCAEMIVENQCGLRSLQEMNMNRKFITEFFGCKMPVESRNETKTIYATGKIVLDEGKESMLRGALNARQDDSGQDD</sequence>
<feature type="chain" id="PRO_5012994399" description="T20D4.11-like domain-containing protein" evidence="1">
    <location>
        <begin position="16"/>
        <end position="256"/>
    </location>
</feature>
<evidence type="ECO:0000313" key="3">
    <source>
        <dbReference type="EMBL" id="EFP12052.1"/>
    </source>
</evidence>
<dbReference type="Proteomes" id="UP000008281">
    <property type="component" value="Unassembled WGS sequence"/>
</dbReference>